<dbReference type="NCBIfam" id="TIGR02937">
    <property type="entry name" value="sigma70-ECF"/>
    <property type="match status" value="1"/>
</dbReference>
<comment type="caution">
    <text evidence="9">The sequence shown here is derived from an EMBL/GenBank/DDBJ whole genome shotgun (WGS) entry which is preliminary data.</text>
</comment>
<keyword evidence="2 6" id="KW-0805">Transcription regulation</keyword>
<dbReference type="InterPro" id="IPR036388">
    <property type="entry name" value="WH-like_DNA-bd_sf"/>
</dbReference>
<evidence type="ECO:0000256" key="3">
    <source>
        <dbReference type="ARBA" id="ARBA00023082"/>
    </source>
</evidence>
<evidence type="ECO:0000256" key="6">
    <source>
        <dbReference type="RuleBase" id="RU000716"/>
    </source>
</evidence>
<dbReference type="Pfam" id="PF08281">
    <property type="entry name" value="Sigma70_r4_2"/>
    <property type="match status" value="1"/>
</dbReference>
<dbReference type="PROSITE" id="PS01063">
    <property type="entry name" value="SIGMA70_ECF"/>
    <property type="match status" value="1"/>
</dbReference>
<evidence type="ECO:0000256" key="4">
    <source>
        <dbReference type="ARBA" id="ARBA00023125"/>
    </source>
</evidence>
<dbReference type="InterPro" id="IPR039425">
    <property type="entry name" value="RNA_pol_sigma-70-like"/>
</dbReference>
<feature type="domain" description="RNA polymerase sigma factor 70 region 4 type 2" evidence="8">
    <location>
        <begin position="131"/>
        <end position="182"/>
    </location>
</feature>
<keyword evidence="5 6" id="KW-0804">Transcription</keyword>
<dbReference type="PANTHER" id="PTHR43133">
    <property type="entry name" value="RNA POLYMERASE ECF-TYPE SIGMA FACTO"/>
    <property type="match status" value="1"/>
</dbReference>
<dbReference type="GO" id="GO:0006352">
    <property type="term" value="P:DNA-templated transcription initiation"/>
    <property type="evidence" value="ECO:0007669"/>
    <property type="project" value="InterPro"/>
</dbReference>
<dbReference type="InterPro" id="IPR000838">
    <property type="entry name" value="RNA_pol_sigma70_ECF_CS"/>
</dbReference>
<accession>A0A4Y3R0W5</accession>
<evidence type="ECO:0000259" key="8">
    <source>
        <dbReference type="Pfam" id="PF08281"/>
    </source>
</evidence>
<feature type="domain" description="RNA polymerase sigma-70 region 2" evidence="7">
    <location>
        <begin position="32"/>
        <end position="90"/>
    </location>
</feature>
<dbReference type="InterPro" id="IPR013249">
    <property type="entry name" value="RNA_pol_sigma70_r4_t2"/>
</dbReference>
<evidence type="ECO:0000256" key="1">
    <source>
        <dbReference type="ARBA" id="ARBA00010641"/>
    </source>
</evidence>
<dbReference type="Gene3D" id="1.10.10.10">
    <property type="entry name" value="Winged helix-like DNA-binding domain superfamily/Winged helix DNA-binding domain"/>
    <property type="match status" value="1"/>
</dbReference>
<evidence type="ECO:0000313" key="9">
    <source>
        <dbReference type="EMBL" id="GEB51336.1"/>
    </source>
</evidence>
<dbReference type="RefSeq" id="WP_230988808.1">
    <property type="nucleotide sequence ID" value="NZ_BJMM01000019.1"/>
</dbReference>
<dbReference type="InterPro" id="IPR013325">
    <property type="entry name" value="RNA_pol_sigma_r2"/>
</dbReference>
<dbReference type="SUPFAM" id="SSF88946">
    <property type="entry name" value="Sigma2 domain of RNA polymerase sigma factors"/>
    <property type="match status" value="1"/>
</dbReference>
<evidence type="ECO:0000259" key="7">
    <source>
        <dbReference type="Pfam" id="PF04542"/>
    </source>
</evidence>
<sequence length="198" mass="21859">MEDTVVRPPAARDTQGGRDAAFARYVLPEVDVLLRVAMTLTAQPADAQDLAQDTLLRAYKAIDRFDGRHPRAWLLTIMRRAERNRHRRRRPHLLDDPDADLDRLASAGRIDSPGSVASPEDLVVGGSFDHAVDAALDELPEKHRQVVRLVDIGGLSYAEAARLLDVPEGTVMSRLHRARRRIRTRLAAAGLEPGTGAL</sequence>
<dbReference type="PANTHER" id="PTHR43133:SF25">
    <property type="entry name" value="RNA POLYMERASE SIGMA FACTOR RFAY-RELATED"/>
    <property type="match status" value="1"/>
</dbReference>
<organism evidence="9 10">
    <name type="scientific">Streptomyces cacaoi</name>
    <dbReference type="NCBI Taxonomy" id="1898"/>
    <lineage>
        <taxon>Bacteria</taxon>
        <taxon>Bacillati</taxon>
        <taxon>Actinomycetota</taxon>
        <taxon>Actinomycetes</taxon>
        <taxon>Kitasatosporales</taxon>
        <taxon>Streptomycetaceae</taxon>
        <taxon>Streptomyces</taxon>
    </lineage>
</organism>
<dbReference type="Proteomes" id="UP000319210">
    <property type="component" value="Unassembled WGS sequence"/>
</dbReference>
<keyword evidence="3 6" id="KW-0731">Sigma factor</keyword>
<evidence type="ECO:0000256" key="5">
    <source>
        <dbReference type="ARBA" id="ARBA00023163"/>
    </source>
</evidence>
<dbReference type="GO" id="GO:0006950">
    <property type="term" value="P:response to stress"/>
    <property type="evidence" value="ECO:0007669"/>
    <property type="project" value="UniProtKB-ARBA"/>
</dbReference>
<evidence type="ECO:0000256" key="2">
    <source>
        <dbReference type="ARBA" id="ARBA00023015"/>
    </source>
</evidence>
<keyword evidence="4 6" id="KW-0238">DNA-binding</keyword>
<dbReference type="InterPro" id="IPR013324">
    <property type="entry name" value="RNA_pol_sigma_r3/r4-like"/>
</dbReference>
<dbReference type="EMBL" id="BJMM01000019">
    <property type="protein sequence ID" value="GEB51336.1"/>
    <property type="molecule type" value="Genomic_DNA"/>
</dbReference>
<protein>
    <recommendedName>
        <fullName evidence="6">RNA polymerase sigma factor</fullName>
    </recommendedName>
</protein>
<dbReference type="GO" id="GO:0003677">
    <property type="term" value="F:DNA binding"/>
    <property type="evidence" value="ECO:0007669"/>
    <property type="project" value="UniProtKB-KW"/>
</dbReference>
<dbReference type="GO" id="GO:0016987">
    <property type="term" value="F:sigma factor activity"/>
    <property type="evidence" value="ECO:0007669"/>
    <property type="project" value="UniProtKB-KW"/>
</dbReference>
<name>A0A4Y3R0W5_STRCI</name>
<dbReference type="Pfam" id="PF04542">
    <property type="entry name" value="Sigma70_r2"/>
    <property type="match status" value="1"/>
</dbReference>
<dbReference type="InterPro" id="IPR007627">
    <property type="entry name" value="RNA_pol_sigma70_r2"/>
</dbReference>
<comment type="similarity">
    <text evidence="1 6">Belongs to the sigma-70 factor family. ECF subfamily.</text>
</comment>
<proteinExistence type="inferred from homology"/>
<gene>
    <name evidence="9" type="ORF">SCA03_38870</name>
</gene>
<reference evidence="9 10" key="1">
    <citation type="submission" date="2019-06" db="EMBL/GenBank/DDBJ databases">
        <title>Whole genome shotgun sequence of Streptomyces cacaoi subsp. cacaoi NBRC 12748.</title>
        <authorList>
            <person name="Hosoyama A."/>
            <person name="Uohara A."/>
            <person name="Ohji S."/>
            <person name="Ichikawa N."/>
        </authorList>
    </citation>
    <scope>NUCLEOTIDE SEQUENCE [LARGE SCALE GENOMIC DNA]</scope>
    <source>
        <strain evidence="9 10">NBRC 12748</strain>
    </source>
</reference>
<dbReference type="CDD" id="cd06171">
    <property type="entry name" value="Sigma70_r4"/>
    <property type="match status" value="1"/>
</dbReference>
<keyword evidence="10" id="KW-1185">Reference proteome</keyword>
<dbReference type="InterPro" id="IPR014284">
    <property type="entry name" value="RNA_pol_sigma-70_dom"/>
</dbReference>
<dbReference type="Gene3D" id="1.10.1740.10">
    <property type="match status" value="1"/>
</dbReference>
<dbReference type="AlphaFoldDB" id="A0A4Y3R0W5"/>
<evidence type="ECO:0000313" key="10">
    <source>
        <dbReference type="Proteomes" id="UP000319210"/>
    </source>
</evidence>
<dbReference type="SUPFAM" id="SSF88659">
    <property type="entry name" value="Sigma3 and sigma4 domains of RNA polymerase sigma factors"/>
    <property type="match status" value="1"/>
</dbReference>